<dbReference type="InterPro" id="IPR000741">
    <property type="entry name" value="FBA_I"/>
</dbReference>
<evidence type="ECO:0000256" key="3">
    <source>
        <dbReference type="ARBA" id="ARBA00010387"/>
    </source>
</evidence>
<dbReference type="OMA" id="PCMAENI"/>
<evidence type="ECO:0000256" key="1">
    <source>
        <dbReference type="ARBA" id="ARBA00000441"/>
    </source>
</evidence>
<evidence type="ECO:0000256" key="5">
    <source>
        <dbReference type="ARBA" id="ARBA00023152"/>
    </source>
</evidence>
<evidence type="ECO:0000256" key="4">
    <source>
        <dbReference type="ARBA" id="ARBA00013068"/>
    </source>
</evidence>
<dbReference type="STRING" id="2769.R7QCM1"/>
<evidence type="ECO:0000313" key="7">
    <source>
        <dbReference type="EMBL" id="CDF35493.1"/>
    </source>
</evidence>
<dbReference type="GO" id="GO:0004332">
    <property type="term" value="F:fructose-bisphosphate aldolase activity"/>
    <property type="evidence" value="ECO:0007669"/>
    <property type="project" value="UniProtKB-EC"/>
</dbReference>
<dbReference type="PANTHER" id="PTHR11627">
    <property type="entry name" value="FRUCTOSE-BISPHOSPHATE ALDOLASE"/>
    <property type="match status" value="1"/>
</dbReference>
<comment type="catalytic activity">
    <reaction evidence="1">
        <text>beta-D-fructose 1,6-bisphosphate = D-glyceraldehyde 3-phosphate + dihydroxyacetone phosphate</text>
        <dbReference type="Rhea" id="RHEA:14729"/>
        <dbReference type="ChEBI" id="CHEBI:32966"/>
        <dbReference type="ChEBI" id="CHEBI:57642"/>
        <dbReference type="ChEBI" id="CHEBI:59776"/>
        <dbReference type="EC" id="4.1.2.13"/>
    </reaction>
</comment>
<proteinExistence type="inferred from homology"/>
<keyword evidence="8" id="KW-1185">Reference proteome</keyword>
<dbReference type="RefSeq" id="XP_005715312.1">
    <property type="nucleotide sequence ID" value="XM_005715255.1"/>
</dbReference>
<dbReference type="Gene3D" id="3.20.20.70">
    <property type="entry name" value="Aldolase class I"/>
    <property type="match status" value="1"/>
</dbReference>
<gene>
    <name evidence="7" type="ORF">CHC_T00003826001</name>
</gene>
<comment type="similarity">
    <text evidence="3">Belongs to the class I fructose-bisphosphate aldolase family.</text>
</comment>
<evidence type="ECO:0000256" key="2">
    <source>
        <dbReference type="ARBA" id="ARBA00004714"/>
    </source>
</evidence>
<evidence type="ECO:0000256" key="6">
    <source>
        <dbReference type="ARBA" id="ARBA00023239"/>
    </source>
</evidence>
<dbReference type="EC" id="4.1.2.13" evidence="4"/>
<keyword evidence="5" id="KW-0324">Glycolysis</keyword>
<dbReference type="Gramene" id="CDF35493">
    <property type="protein sequence ID" value="CDF35493"/>
    <property type="gene ID" value="CHC_T00003826001"/>
</dbReference>
<dbReference type="SUPFAM" id="SSF51569">
    <property type="entry name" value="Aldolase"/>
    <property type="match status" value="1"/>
</dbReference>
<dbReference type="AlphaFoldDB" id="R7QCM1"/>
<dbReference type="EMBL" id="HG001733">
    <property type="protein sequence ID" value="CDF35493.1"/>
    <property type="molecule type" value="Genomic_DNA"/>
</dbReference>
<dbReference type="Proteomes" id="UP000012073">
    <property type="component" value="Unassembled WGS sequence"/>
</dbReference>
<organism evidence="7 8">
    <name type="scientific">Chondrus crispus</name>
    <name type="common">Carrageen Irish moss</name>
    <name type="synonym">Polymorpha crispa</name>
    <dbReference type="NCBI Taxonomy" id="2769"/>
    <lineage>
        <taxon>Eukaryota</taxon>
        <taxon>Rhodophyta</taxon>
        <taxon>Florideophyceae</taxon>
        <taxon>Rhodymeniophycidae</taxon>
        <taxon>Gigartinales</taxon>
        <taxon>Gigartinaceae</taxon>
        <taxon>Chondrus</taxon>
    </lineage>
</organism>
<dbReference type="KEGG" id="ccp:CHC_T00003826001"/>
<sequence>MKGRGFGALFVENSIYAQPTNAALLKIQSTTLIDQFIAPAQALLASLRRSFLLIPRMEGTKFEEELKKNAARLARRGRGILAADESVGTIGKRLIGLGLENIEENRRAFREILICAPGNEDAFSGVILFHETVYQSDSSGRRFMDILAEKGILPGVKVDTGLKPVNDSPGETFTSGLDGLDERCREYYKQGARFAKWRSALRIDMGKRLPTDAVINENAETLARYARVAQGEGLVPIVEPEILIDGAHSQQVSADVARRVIAKCYEALRKESVMLEGTLLKPMMIMPGVSSPEREPISPLQVANFTWQVMSEVVPKEVAGIMFLSGGMNELQATENLNALNKLSDSKGGAPWSLSFSYGRALQTSPLNVWAGKKENVREAKKVAAGLALANARAQMGKFEGQHPSQMTGTTFAVLPPADLL</sequence>
<dbReference type="PhylomeDB" id="R7QCM1"/>
<protein>
    <recommendedName>
        <fullName evidence="4">fructose-bisphosphate aldolase</fullName>
        <ecNumber evidence="4">4.1.2.13</ecNumber>
    </recommendedName>
</protein>
<reference evidence="8" key="1">
    <citation type="journal article" date="2013" name="Proc. Natl. Acad. Sci. U.S.A.">
        <title>Genome structure and metabolic features in the red seaweed Chondrus crispus shed light on evolution of the Archaeplastida.</title>
        <authorList>
            <person name="Collen J."/>
            <person name="Porcel B."/>
            <person name="Carre W."/>
            <person name="Ball S.G."/>
            <person name="Chaparro C."/>
            <person name="Tonon T."/>
            <person name="Barbeyron T."/>
            <person name="Michel G."/>
            <person name="Noel B."/>
            <person name="Valentin K."/>
            <person name="Elias M."/>
            <person name="Artiguenave F."/>
            <person name="Arun A."/>
            <person name="Aury J.M."/>
            <person name="Barbosa-Neto J.F."/>
            <person name="Bothwell J.H."/>
            <person name="Bouget F.Y."/>
            <person name="Brillet L."/>
            <person name="Cabello-Hurtado F."/>
            <person name="Capella-Gutierrez S."/>
            <person name="Charrier B."/>
            <person name="Cladiere L."/>
            <person name="Cock J.M."/>
            <person name="Coelho S.M."/>
            <person name="Colleoni C."/>
            <person name="Czjzek M."/>
            <person name="Da Silva C."/>
            <person name="Delage L."/>
            <person name="Denoeud F."/>
            <person name="Deschamps P."/>
            <person name="Dittami S.M."/>
            <person name="Gabaldon T."/>
            <person name="Gachon C.M."/>
            <person name="Groisillier A."/>
            <person name="Herve C."/>
            <person name="Jabbari K."/>
            <person name="Katinka M."/>
            <person name="Kloareg B."/>
            <person name="Kowalczyk N."/>
            <person name="Labadie K."/>
            <person name="Leblanc C."/>
            <person name="Lopez P.J."/>
            <person name="McLachlan D.H."/>
            <person name="Meslet-Cladiere L."/>
            <person name="Moustafa A."/>
            <person name="Nehr Z."/>
            <person name="Nyvall Collen P."/>
            <person name="Panaud O."/>
            <person name="Partensky F."/>
            <person name="Poulain J."/>
            <person name="Rensing S.A."/>
            <person name="Rousvoal S."/>
            <person name="Samson G."/>
            <person name="Symeonidi A."/>
            <person name="Weissenbach J."/>
            <person name="Zambounis A."/>
            <person name="Wincker P."/>
            <person name="Boyen C."/>
        </authorList>
    </citation>
    <scope>NUCLEOTIDE SEQUENCE [LARGE SCALE GENOMIC DNA]</scope>
    <source>
        <strain evidence="8">cv. Stackhouse</strain>
    </source>
</reference>
<dbReference type="UniPathway" id="UPA00109">
    <property type="reaction ID" value="UER00183"/>
</dbReference>
<dbReference type="InterPro" id="IPR013785">
    <property type="entry name" value="Aldolase_TIM"/>
</dbReference>
<comment type="pathway">
    <text evidence="2">Carbohydrate degradation; glycolysis; D-glyceraldehyde 3-phosphate and glycerone phosphate from D-glucose: step 4/4.</text>
</comment>
<keyword evidence="6" id="KW-0456">Lyase</keyword>
<accession>R7QCM1</accession>
<dbReference type="Pfam" id="PF00274">
    <property type="entry name" value="Glycolytic"/>
    <property type="match status" value="1"/>
</dbReference>
<dbReference type="GeneID" id="17323029"/>
<evidence type="ECO:0000313" key="8">
    <source>
        <dbReference type="Proteomes" id="UP000012073"/>
    </source>
</evidence>
<dbReference type="OrthoDB" id="36455at2759"/>
<dbReference type="NCBIfam" id="NF033379">
    <property type="entry name" value="FrucBisAld_I"/>
    <property type="match status" value="1"/>
</dbReference>
<name>R7QCM1_CHOCR</name>
<dbReference type="FunFam" id="3.20.20.70:FF:000140">
    <property type="entry name" value="Fructose-bisphosphate aldolase"/>
    <property type="match status" value="1"/>
</dbReference>
<dbReference type="GO" id="GO:0006096">
    <property type="term" value="P:glycolytic process"/>
    <property type="evidence" value="ECO:0007669"/>
    <property type="project" value="UniProtKB-UniPathway"/>
</dbReference>